<sequence length="106" mass="11789">MAQKQKPAASAEVTPEMVEAWKKQYGEVFVVESEGKKAWLRRPDRKAISAANVIGGIDALKINEVLIRNCWLGGDMEFQTEDRLFYGLGPRVNALIEVAAVELKKA</sequence>
<reference evidence="1 2" key="1">
    <citation type="submission" date="2018-06" db="EMBL/GenBank/DDBJ databases">
        <authorList>
            <consortium name="Pathogen Informatics"/>
            <person name="Doyle S."/>
        </authorList>
    </citation>
    <scope>NUCLEOTIDE SEQUENCE [LARGE SCALE GENOMIC DNA]</scope>
    <source>
        <strain evidence="1 2">NCTC11190</strain>
    </source>
</reference>
<gene>
    <name evidence="1" type="ORF">NCTC11190_00883</name>
</gene>
<dbReference type="STRING" id="880526.GCA_000427365_00564"/>
<proteinExistence type="predicted"/>
<accession>A0A379MQ82</accession>
<name>A0A379MQ82_9BACT</name>
<dbReference type="EMBL" id="UGVL01000001">
    <property type="protein sequence ID" value="SUE33673.1"/>
    <property type="molecule type" value="Genomic_DNA"/>
</dbReference>
<dbReference type="Proteomes" id="UP000255233">
    <property type="component" value="Unassembled WGS sequence"/>
</dbReference>
<evidence type="ECO:0000313" key="2">
    <source>
        <dbReference type="Proteomes" id="UP000255233"/>
    </source>
</evidence>
<protein>
    <submittedName>
        <fullName evidence="1">Uncharacterized protein</fullName>
    </submittedName>
</protein>
<dbReference type="AlphaFoldDB" id="A0A379MQ82"/>
<dbReference type="OrthoDB" id="885654at2"/>
<dbReference type="RefSeq" id="WP_037291403.1">
    <property type="nucleotide sequence ID" value="NZ_UGVL01000001.1"/>
</dbReference>
<keyword evidence="2" id="KW-1185">Reference proteome</keyword>
<evidence type="ECO:0000313" key="1">
    <source>
        <dbReference type="EMBL" id="SUE33673.1"/>
    </source>
</evidence>
<organism evidence="1 2">
    <name type="scientific">Rikenella microfusus</name>
    <dbReference type="NCBI Taxonomy" id="28139"/>
    <lineage>
        <taxon>Bacteria</taxon>
        <taxon>Pseudomonadati</taxon>
        <taxon>Bacteroidota</taxon>
        <taxon>Bacteroidia</taxon>
        <taxon>Bacteroidales</taxon>
        <taxon>Rikenellaceae</taxon>
        <taxon>Rikenella</taxon>
    </lineage>
</organism>